<evidence type="ECO:0000256" key="2">
    <source>
        <dbReference type="RuleBase" id="RU000363"/>
    </source>
</evidence>
<dbReference type="InterPro" id="IPR053011">
    <property type="entry name" value="SDR_family_member_7"/>
</dbReference>
<dbReference type="OMA" id="TMYLAQY"/>
<dbReference type="PRINTS" id="PR00080">
    <property type="entry name" value="SDRFAMILY"/>
</dbReference>
<keyword evidence="3" id="KW-1133">Transmembrane helix</keyword>
<evidence type="ECO:0000313" key="5">
    <source>
        <dbReference type="Proteomes" id="UP000198287"/>
    </source>
</evidence>
<accession>A0A226EYL7</accession>
<keyword evidence="1" id="KW-0560">Oxidoreductase</keyword>
<name>A0A226EYL7_FOLCA</name>
<comment type="similarity">
    <text evidence="2">Belongs to the short-chain dehydrogenases/reductases (SDR) family.</text>
</comment>
<keyword evidence="5" id="KW-1185">Reference proteome</keyword>
<organism evidence="4 5">
    <name type="scientific">Folsomia candida</name>
    <name type="common">Springtail</name>
    <dbReference type="NCBI Taxonomy" id="158441"/>
    <lineage>
        <taxon>Eukaryota</taxon>
        <taxon>Metazoa</taxon>
        <taxon>Ecdysozoa</taxon>
        <taxon>Arthropoda</taxon>
        <taxon>Hexapoda</taxon>
        <taxon>Collembola</taxon>
        <taxon>Entomobryomorpha</taxon>
        <taxon>Isotomoidea</taxon>
        <taxon>Isotomidae</taxon>
        <taxon>Proisotominae</taxon>
        <taxon>Folsomia</taxon>
    </lineage>
</organism>
<dbReference type="PROSITE" id="PS00061">
    <property type="entry name" value="ADH_SHORT"/>
    <property type="match status" value="1"/>
</dbReference>
<comment type="caution">
    <text evidence="4">The sequence shown here is derived from an EMBL/GenBank/DDBJ whole genome shotgun (WGS) entry which is preliminary data.</text>
</comment>
<evidence type="ECO:0000256" key="3">
    <source>
        <dbReference type="SAM" id="Phobius"/>
    </source>
</evidence>
<keyword evidence="3" id="KW-0812">Transmembrane</keyword>
<dbReference type="Gene3D" id="3.40.50.720">
    <property type="entry name" value="NAD(P)-binding Rossmann-like Domain"/>
    <property type="match status" value="2"/>
</dbReference>
<dbReference type="InterPro" id="IPR002347">
    <property type="entry name" value="SDR_fam"/>
</dbReference>
<sequence>MDWVSLFGTILCILCISVFIVMCIGDSDVLTALYCYIGIQPVHAFRDKVIWITGGSSGIGEAIAKELAKCNSAKIVLSARRKEELLRVKSECLGKNNLDVLISNAGRSQRAAWPQTELAVDKDLFELNVFSLLNLNRIVVRHFLEVGRGGQLAIMSSIAAKMGVYHSGSYSGSKFALHGYFNSLRNETYTDNIDVTLICPGPVFSPILRNAFTSKLGQVVDQEYTSGDRRMTADRCAYLSLIAIGNRLEETWVALSPIVLFTYLAAYQPYLFSKLSRFVHSNGLYFRARGAKDR</sequence>
<proteinExistence type="inferred from homology"/>
<evidence type="ECO:0000313" key="4">
    <source>
        <dbReference type="EMBL" id="OXA62629.1"/>
    </source>
</evidence>
<dbReference type="PRINTS" id="PR00081">
    <property type="entry name" value="GDHRDH"/>
</dbReference>
<dbReference type="PANTHER" id="PTHR44269">
    <property type="entry name" value="DEHYDROGENASE/REDUCTASE SDR FAMILY MEMBER 7-RELATED"/>
    <property type="match status" value="1"/>
</dbReference>
<keyword evidence="3" id="KW-0472">Membrane</keyword>
<dbReference type="SUPFAM" id="SSF51735">
    <property type="entry name" value="NAD(P)-binding Rossmann-fold domains"/>
    <property type="match status" value="1"/>
</dbReference>
<dbReference type="PANTHER" id="PTHR44269:SF1">
    <property type="entry name" value="DEHYDROGENASE_REDUCTASE SDR FAMILY MEMBER 7"/>
    <property type="match status" value="1"/>
</dbReference>
<dbReference type="InterPro" id="IPR020904">
    <property type="entry name" value="Sc_DH/Rdtase_CS"/>
</dbReference>
<dbReference type="OrthoDB" id="47007at2759"/>
<evidence type="ECO:0000256" key="1">
    <source>
        <dbReference type="ARBA" id="ARBA00023002"/>
    </source>
</evidence>
<dbReference type="GO" id="GO:0016491">
    <property type="term" value="F:oxidoreductase activity"/>
    <property type="evidence" value="ECO:0007669"/>
    <property type="project" value="UniProtKB-KW"/>
</dbReference>
<dbReference type="Pfam" id="PF00106">
    <property type="entry name" value="adh_short"/>
    <property type="match status" value="2"/>
</dbReference>
<dbReference type="EMBL" id="LNIX01000001">
    <property type="protein sequence ID" value="OXA62629.1"/>
    <property type="molecule type" value="Genomic_DNA"/>
</dbReference>
<protein>
    <submittedName>
        <fullName evidence="4">Dehydrogenase/reductase SDR family member 7</fullName>
    </submittedName>
</protein>
<dbReference type="InterPro" id="IPR036291">
    <property type="entry name" value="NAD(P)-bd_dom_sf"/>
</dbReference>
<gene>
    <name evidence="4" type="ORF">Fcan01_01705</name>
</gene>
<reference evidence="4 5" key="1">
    <citation type="submission" date="2015-12" db="EMBL/GenBank/DDBJ databases">
        <title>The genome of Folsomia candida.</title>
        <authorList>
            <person name="Faddeeva A."/>
            <person name="Derks M.F."/>
            <person name="Anvar Y."/>
            <person name="Smit S."/>
            <person name="Van Straalen N."/>
            <person name="Roelofs D."/>
        </authorList>
    </citation>
    <scope>NUCLEOTIDE SEQUENCE [LARGE SCALE GENOMIC DNA]</scope>
    <source>
        <strain evidence="4 5">VU population</strain>
        <tissue evidence="4">Whole body</tissue>
    </source>
</reference>
<feature type="transmembrane region" description="Helical" evidence="3">
    <location>
        <begin position="6"/>
        <end position="24"/>
    </location>
</feature>
<dbReference type="AlphaFoldDB" id="A0A226EYL7"/>
<dbReference type="Proteomes" id="UP000198287">
    <property type="component" value="Unassembled WGS sequence"/>
</dbReference>